<accession>A0A7C3WM51</accession>
<reference evidence="1" key="1">
    <citation type="journal article" date="2020" name="mSystems">
        <title>Genome- and Community-Level Interaction Insights into Carbon Utilization and Element Cycling Functions of Hydrothermarchaeota in Hydrothermal Sediment.</title>
        <authorList>
            <person name="Zhou Z."/>
            <person name="Liu Y."/>
            <person name="Xu W."/>
            <person name="Pan J."/>
            <person name="Luo Z.H."/>
            <person name="Li M."/>
        </authorList>
    </citation>
    <scope>NUCLEOTIDE SEQUENCE [LARGE SCALE GENOMIC DNA]</scope>
    <source>
        <strain evidence="1">SpSt-751</strain>
    </source>
</reference>
<dbReference type="SUPFAM" id="SSF51126">
    <property type="entry name" value="Pectin lyase-like"/>
    <property type="match status" value="1"/>
</dbReference>
<dbReference type="AlphaFoldDB" id="A0A7C3WM51"/>
<dbReference type="EMBL" id="DTGA01000091">
    <property type="protein sequence ID" value="HGB30925.1"/>
    <property type="molecule type" value="Genomic_DNA"/>
</dbReference>
<evidence type="ECO:0000313" key="1">
    <source>
        <dbReference type="EMBL" id="HGB30925.1"/>
    </source>
</evidence>
<dbReference type="InterPro" id="IPR011050">
    <property type="entry name" value="Pectin_lyase_fold/virulence"/>
</dbReference>
<comment type="caution">
    <text evidence="1">The sequence shown here is derived from an EMBL/GenBank/DDBJ whole genome shotgun (WGS) entry which is preliminary data.</text>
</comment>
<gene>
    <name evidence="1" type="ORF">ENV35_03510</name>
</gene>
<proteinExistence type="predicted"/>
<name>A0A7C3WM51_9BACT</name>
<organism evidence="1">
    <name type="scientific">Dictyoglomus turgidum</name>
    <dbReference type="NCBI Taxonomy" id="513050"/>
    <lineage>
        <taxon>Bacteria</taxon>
        <taxon>Pseudomonadati</taxon>
        <taxon>Dictyoglomota</taxon>
        <taxon>Dictyoglomia</taxon>
        <taxon>Dictyoglomales</taxon>
        <taxon>Dictyoglomaceae</taxon>
        <taxon>Dictyoglomus</taxon>
    </lineage>
</organism>
<protein>
    <submittedName>
        <fullName evidence="1">Uncharacterized protein</fullName>
    </submittedName>
</protein>
<sequence>MSKQTTINGLKQLLTGPFGQSEQLFRKFMKKFLDDNYTQYPVVYVDSANGNDANPGVSSSAPKKTLTGAVDSLPLDFELAIIYATGTFDPVTIKKSASGTIIFIGALQEVATGTLPDADAYDNTASPFHKITCTGLFTAARSPDQCHLRVTWASGQYEYIKILTRVSDNIVEVGANLPANKTAADYNSKAVALVKPNARIVSTTGYPVNIYNSISGDYGSIFFAGFSIEGPDGIYLDGVDNLSLTLCNIIGTSKSINVFGESSVKLGKLSLPAVVSSYYGYSINSGRDGLYIDGNSEIHESVVYGANLIMADPLSIDDSEFKDHGYGSVISSIGSSGKSYIYSNGYIRVSTTSTFEDCTYVKAKIAAASDIGDTVLNIDDASVAELSFILPEQDIGNKSAIKVKGQGASLKTVVFSGKNTNTSNPAGVTLSNGAKMHITDQSNYALLAYDTKPYVQVGSATTKTDVSGLTPPVYKNDLPSAPVGTENLCLLFVEAA</sequence>